<dbReference type="OrthoDB" id="3645574at2759"/>
<evidence type="ECO:0000313" key="2">
    <source>
        <dbReference type="EMBL" id="KAG9253824.1"/>
    </source>
</evidence>
<name>A0A9P7ZKK7_9HYPO</name>
<evidence type="ECO:0000313" key="3">
    <source>
        <dbReference type="Proteomes" id="UP000887229"/>
    </source>
</evidence>
<gene>
    <name evidence="2" type="ORF">F5Z01DRAFT_681780</name>
</gene>
<dbReference type="InterPro" id="IPR002575">
    <property type="entry name" value="Aminoglycoside_PTrfase"/>
</dbReference>
<dbReference type="Proteomes" id="UP000887229">
    <property type="component" value="Unassembled WGS sequence"/>
</dbReference>
<dbReference type="AlphaFoldDB" id="A0A9P7ZKK7"/>
<sequence length="510" mass="58965">MPPTIELVGRGPITLEEALIAEKNIVNLASYRSAHDLFDQELWGQRDSIQTLVKRHLALGSQSMCIVLPPEHWTRGGFNVCVLVEVQCGNVSKKVTFRCPMPHKVAEARYPGSAHEKLSTEVGAYIWVEENCPEIRSPHLFGFGTSDGRHFTHTDHMSFFTRLARQFWRHVYRVLQRPLLSKYIRHRLPCQMSSAYMILEWLGPDTGQMLSTTFHTYRDNKDYRARLFRGMSRTMLSLARIPQQRIGSFQFHDDGTITLTNRPLSCSTMILENDGAPRTMQRDETLSCTDAYASDLLTFHDRRFLSQPHAAHDESDCRAQMAAKALLRVESHNHIRRELRDGPFVLQLTDFHASNILVDEQWNITGLIDLEWICALPAEMLSVPYWLTGCSIDGIEDEKYDQYDEVRREFMEIFTEEEEAAQGRTQHGISLSNIMRDMWDSKGVWFWHCLSSINAMYFLPESHLLPPDFLTLEAESIVSRLWCRDSEDVVRRKIADKQAYDDELRKLFGS</sequence>
<dbReference type="InterPro" id="IPR011009">
    <property type="entry name" value="Kinase-like_dom_sf"/>
</dbReference>
<dbReference type="PANTHER" id="PTHR21310">
    <property type="entry name" value="AMINOGLYCOSIDE PHOSPHOTRANSFERASE-RELATED-RELATED"/>
    <property type="match status" value="1"/>
</dbReference>
<proteinExistence type="predicted"/>
<dbReference type="RefSeq" id="XP_046117748.1">
    <property type="nucleotide sequence ID" value="XM_046265720.1"/>
</dbReference>
<dbReference type="PANTHER" id="PTHR21310:SF37">
    <property type="entry name" value="AMINOGLYCOSIDE PHOSPHOTRANSFERASE DOMAIN-CONTAINING PROTEIN"/>
    <property type="match status" value="1"/>
</dbReference>
<dbReference type="GeneID" id="70296623"/>
<reference evidence="2" key="1">
    <citation type="journal article" date="2021" name="IMA Fungus">
        <title>Genomic characterization of three marine fungi, including Emericellopsis atlantica sp. nov. with signatures of a generalist lifestyle and marine biomass degradation.</title>
        <authorList>
            <person name="Hagestad O.C."/>
            <person name="Hou L."/>
            <person name="Andersen J.H."/>
            <person name="Hansen E.H."/>
            <person name="Altermark B."/>
            <person name="Li C."/>
            <person name="Kuhnert E."/>
            <person name="Cox R.J."/>
            <person name="Crous P.W."/>
            <person name="Spatafora J.W."/>
            <person name="Lail K."/>
            <person name="Amirebrahimi M."/>
            <person name="Lipzen A."/>
            <person name="Pangilinan J."/>
            <person name="Andreopoulos W."/>
            <person name="Hayes R.D."/>
            <person name="Ng V."/>
            <person name="Grigoriev I.V."/>
            <person name="Jackson S.A."/>
            <person name="Sutton T.D.S."/>
            <person name="Dobson A.D.W."/>
            <person name="Rama T."/>
        </authorList>
    </citation>
    <scope>NUCLEOTIDE SEQUENCE</scope>
    <source>
        <strain evidence="2">TS7</strain>
    </source>
</reference>
<dbReference type="InterPro" id="IPR051678">
    <property type="entry name" value="AGP_Transferase"/>
</dbReference>
<accession>A0A9P7ZKK7</accession>
<organism evidence="2 3">
    <name type="scientific">Emericellopsis atlantica</name>
    <dbReference type="NCBI Taxonomy" id="2614577"/>
    <lineage>
        <taxon>Eukaryota</taxon>
        <taxon>Fungi</taxon>
        <taxon>Dikarya</taxon>
        <taxon>Ascomycota</taxon>
        <taxon>Pezizomycotina</taxon>
        <taxon>Sordariomycetes</taxon>
        <taxon>Hypocreomycetidae</taxon>
        <taxon>Hypocreales</taxon>
        <taxon>Bionectriaceae</taxon>
        <taxon>Emericellopsis</taxon>
    </lineage>
</organism>
<dbReference type="SUPFAM" id="SSF56112">
    <property type="entry name" value="Protein kinase-like (PK-like)"/>
    <property type="match status" value="1"/>
</dbReference>
<protein>
    <recommendedName>
        <fullName evidence="1">Aminoglycoside phosphotransferase domain-containing protein</fullName>
    </recommendedName>
</protein>
<dbReference type="Pfam" id="PF01636">
    <property type="entry name" value="APH"/>
    <property type="match status" value="1"/>
</dbReference>
<dbReference type="EMBL" id="MU251256">
    <property type="protein sequence ID" value="KAG9253824.1"/>
    <property type="molecule type" value="Genomic_DNA"/>
</dbReference>
<evidence type="ECO:0000259" key="1">
    <source>
        <dbReference type="Pfam" id="PF01636"/>
    </source>
</evidence>
<keyword evidence="3" id="KW-1185">Reference proteome</keyword>
<comment type="caution">
    <text evidence="2">The sequence shown here is derived from an EMBL/GenBank/DDBJ whole genome shotgun (WGS) entry which is preliminary data.</text>
</comment>
<feature type="domain" description="Aminoglycoside phosphotransferase" evidence="1">
    <location>
        <begin position="288"/>
        <end position="371"/>
    </location>
</feature>